<proteinExistence type="predicted"/>
<organism evidence="4 5">
    <name type="scientific">Fusarium solani</name>
    <name type="common">Filamentous fungus</name>
    <dbReference type="NCBI Taxonomy" id="169388"/>
    <lineage>
        <taxon>Eukaryota</taxon>
        <taxon>Fungi</taxon>
        <taxon>Dikarya</taxon>
        <taxon>Ascomycota</taxon>
        <taxon>Pezizomycotina</taxon>
        <taxon>Sordariomycetes</taxon>
        <taxon>Hypocreomycetidae</taxon>
        <taxon>Hypocreales</taxon>
        <taxon>Nectriaceae</taxon>
        <taxon>Fusarium</taxon>
        <taxon>Fusarium solani species complex</taxon>
    </lineage>
</organism>
<dbReference type="InterPro" id="IPR007219">
    <property type="entry name" value="XnlR_reg_dom"/>
</dbReference>
<dbReference type="GO" id="GO:0008270">
    <property type="term" value="F:zinc ion binding"/>
    <property type="evidence" value="ECO:0007669"/>
    <property type="project" value="InterPro"/>
</dbReference>
<gene>
    <name evidence="4" type="ORF">B0J15DRAFT_574937</name>
</gene>
<sequence length="360" mass="40951">MLVFIQPKVYLDLLKRHQAISHPSEEAARQTEEEPASKEDVGVQSKEAPAASEPNDSSFIQLDFLLNKGLSGLNLSSNPTTQLLQASSRAELEASYFLHFHPHWPLLHRKTFLQPENPPELTSAVLTAGLWVLGTPETRDKARFYHDALLKVLDAQLFKFNDETFKDSPRPRAGFLAPFQVLLIALILSTYRGAETFPSAIINSKHVWQLFDTMGVYDQEAINDQNSSPIIRECYQRLALLHFKVHIHLNSLLMRHFPQFKTLDYLTPNMLKVEIPSPNSYWDDDGATFPQRVQTAGTFASLALQRTDFTRVSGLVAWDFCLGMVVGCYLVRPADEGHRELAKRLEPFLFAHLHHPENHR</sequence>
<evidence type="ECO:0000256" key="1">
    <source>
        <dbReference type="ARBA" id="ARBA00023242"/>
    </source>
</evidence>
<keyword evidence="1" id="KW-0539">Nucleus</keyword>
<evidence type="ECO:0000256" key="2">
    <source>
        <dbReference type="SAM" id="MobiDB-lite"/>
    </source>
</evidence>
<evidence type="ECO:0000259" key="3">
    <source>
        <dbReference type="Pfam" id="PF04082"/>
    </source>
</evidence>
<feature type="compositionally biased region" description="Basic and acidic residues" evidence="2">
    <location>
        <begin position="23"/>
        <end position="41"/>
    </location>
</feature>
<keyword evidence="5" id="KW-1185">Reference proteome</keyword>
<comment type="caution">
    <text evidence="4">The sequence shown here is derived from an EMBL/GenBank/DDBJ whole genome shotgun (WGS) entry which is preliminary data.</text>
</comment>
<dbReference type="OrthoDB" id="10018191at2759"/>
<dbReference type="AlphaFoldDB" id="A0A9P9G2X9"/>
<feature type="region of interest" description="Disordered" evidence="2">
    <location>
        <begin position="22"/>
        <end position="55"/>
    </location>
</feature>
<reference evidence="4" key="1">
    <citation type="journal article" date="2021" name="Nat. Commun.">
        <title>Genetic determinants of endophytism in the Arabidopsis root mycobiome.</title>
        <authorList>
            <person name="Mesny F."/>
            <person name="Miyauchi S."/>
            <person name="Thiergart T."/>
            <person name="Pickel B."/>
            <person name="Atanasova L."/>
            <person name="Karlsson M."/>
            <person name="Huettel B."/>
            <person name="Barry K.W."/>
            <person name="Haridas S."/>
            <person name="Chen C."/>
            <person name="Bauer D."/>
            <person name="Andreopoulos W."/>
            <person name="Pangilinan J."/>
            <person name="LaButti K."/>
            <person name="Riley R."/>
            <person name="Lipzen A."/>
            <person name="Clum A."/>
            <person name="Drula E."/>
            <person name="Henrissat B."/>
            <person name="Kohler A."/>
            <person name="Grigoriev I.V."/>
            <person name="Martin F.M."/>
            <person name="Hacquard S."/>
        </authorList>
    </citation>
    <scope>NUCLEOTIDE SEQUENCE</scope>
    <source>
        <strain evidence="4">FSSC 5 MPI-SDFR-AT-0091</strain>
    </source>
</reference>
<dbReference type="Proteomes" id="UP000736672">
    <property type="component" value="Unassembled WGS sequence"/>
</dbReference>
<dbReference type="GO" id="GO:0006351">
    <property type="term" value="P:DNA-templated transcription"/>
    <property type="evidence" value="ECO:0007669"/>
    <property type="project" value="InterPro"/>
</dbReference>
<dbReference type="Pfam" id="PF04082">
    <property type="entry name" value="Fungal_trans"/>
    <property type="match status" value="1"/>
</dbReference>
<feature type="domain" description="Xylanolytic transcriptional activator regulatory" evidence="3">
    <location>
        <begin position="95"/>
        <end position="294"/>
    </location>
</feature>
<protein>
    <recommendedName>
        <fullName evidence="3">Xylanolytic transcriptional activator regulatory domain-containing protein</fullName>
    </recommendedName>
</protein>
<name>A0A9P9G2X9_FUSSL</name>
<accession>A0A9P9G2X9</accession>
<dbReference type="EMBL" id="JAGTJS010000032">
    <property type="protein sequence ID" value="KAH7231556.1"/>
    <property type="molecule type" value="Genomic_DNA"/>
</dbReference>
<dbReference type="GO" id="GO:0003677">
    <property type="term" value="F:DNA binding"/>
    <property type="evidence" value="ECO:0007669"/>
    <property type="project" value="InterPro"/>
</dbReference>
<evidence type="ECO:0000313" key="5">
    <source>
        <dbReference type="Proteomes" id="UP000736672"/>
    </source>
</evidence>
<evidence type="ECO:0000313" key="4">
    <source>
        <dbReference type="EMBL" id="KAH7231556.1"/>
    </source>
</evidence>